<dbReference type="AlphaFoldDB" id="A0A0F9DF17"/>
<protein>
    <submittedName>
        <fullName evidence="1">Uncharacterized protein</fullName>
    </submittedName>
</protein>
<organism evidence="1">
    <name type="scientific">marine sediment metagenome</name>
    <dbReference type="NCBI Taxonomy" id="412755"/>
    <lineage>
        <taxon>unclassified sequences</taxon>
        <taxon>metagenomes</taxon>
        <taxon>ecological metagenomes</taxon>
    </lineage>
</organism>
<comment type="caution">
    <text evidence="1">The sequence shown here is derived from an EMBL/GenBank/DDBJ whole genome shotgun (WGS) entry which is preliminary data.</text>
</comment>
<name>A0A0F9DF17_9ZZZZ</name>
<proteinExistence type="predicted"/>
<accession>A0A0F9DF17</accession>
<reference evidence="1" key="1">
    <citation type="journal article" date="2015" name="Nature">
        <title>Complex archaea that bridge the gap between prokaryotes and eukaryotes.</title>
        <authorList>
            <person name="Spang A."/>
            <person name="Saw J.H."/>
            <person name="Jorgensen S.L."/>
            <person name="Zaremba-Niedzwiedzka K."/>
            <person name="Martijn J."/>
            <person name="Lind A.E."/>
            <person name="van Eijk R."/>
            <person name="Schleper C."/>
            <person name="Guy L."/>
            <person name="Ettema T.J."/>
        </authorList>
    </citation>
    <scope>NUCLEOTIDE SEQUENCE</scope>
</reference>
<evidence type="ECO:0000313" key="1">
    <source>
        <dbReference type="EMBL" id="KKL60303.1"/>
    </source>
</evidence>
<sequence>MLYGAVPPKIDTEPSSYALHGTPSIGDQWYQWRYEMSNGMTLSVIPDEAVHDNPRIGLWECMLLVGVAPLSPG</sequence>
<dbReference type="EMBL" id="LAZR01029196">
    <property type="protein sequence ID" value="KKL60303.1"/>
    <property type="molecule type" value="Genomic_DNA"/>
</dbReference>
<gene>
    <name evidence="1" type="ORF">LCGC14_2206670</name>
</gene>